<dbReference type="EMBL" id="MCGE01000048">
    <property type="protein sequence ID" value="ORZ04787.1"/>
    <property type="molecule type" value="Genomic_DNA"/>
</dbReference>
<evidence type="ECO:0000313" key="2">
    <source>
        <dbReference type="Proteomes" id="UP000193560"/>
    </source>
</evidence>
<sequence length="180" mass="19958">MVCNIPPDPVSQISNERRAISPISEGIPVDAQDLASALCGHLKTRLPTPRPPAPELPWKRIHLNDEVVWIALGIAKRSALQFALDHVTRKVSVSGQLEVKVFTHGALYSFCFFEDSKWSRHLKVVGNPVGQFLTKVTSAIGLALLFKMGKKKAMLLGAVDVFEEWARVKISDTIDMVFIE</sequence>
<name>A0A1X2HXP2_9FUNG</name>
<evidence type="ECO:0000313" key="1">
    <source>
        <dbReference type="EMBL" id="ORZ04787.1"/>
    </source>
</evidence>
<dbReference type="Proteomes" id="UP000193560">
    <property type="component" value="Unassembled WGS sequence"/>
</dbReference>
<keyword evidence="2" id="KW-1185">Reference proteome</keyword>
<dbReference type="AlphaFoldDB" id="A0A1X2HXP2"/>
<organism evidence="1 2">
    <name type="scientific">Absidia repens</name>
    <dbReference type="NCBI Taxonomy" id="90262"/>
    <lineage>
        <taxon>Eukaryota</taxon>
        <taxon>Fungi</taxon>
        <taxon>Fungi incertae sedis</taxon>
        <taxon>Mucoromycota</taxon>
        <taxon>Mucoromycotina</taxon>
        <taxon>Mucoromycetes</taxon>
        <taxon>Mucorales</taxon>
        <taxon>Cunninghamellaceae</taxon>
        <taxon>Absidia</taxon>
    </lineage>
</organism>
<accession>A0A1X2HXP2</accession>
<gene>
    <name evidence="1" type="ORF">BCR42DRAFT_398576</name>
</gene>
<protein>
    <submittedName>
        <fullName evidence="1">Uncharacterized protein</fullName>
    </submittedName>
</protein>
<proteinExistence type="predicted"/>
<reference evidence="1 2" key="1">
    <citation type="submission" date="2016-07" db="EMBL/GenBank/DDBJ databases">
        <title>Pervasive Adenine N6-methylation of Active Genes in Fungi.</title>
        <authorList>
            <consortium name="DOE Joint Genome Institute"/>
            <person name="Mondo S.J."/>
            <person name="Dannebaum R.O."/>
            <person name="Kuo R.C."/>
            <person name="Labutti K."/>
            <person name="Haridas S."/>
            <person name="Kuo A."/>
            <person name="Salamov A."/>
            <person name="Ahrendt S.R."/>
            <person name="Lipzen A."/>
            <person name="Sullivan W."/>
            <person name="Andreopoulos W.B."/>
            <person name="Clum A."/>
            <person name="Lindquist E."/>
            <person name="Daum C."/>
            <person name="Ramamoorthy G.K."/>
            <person name="Gryganskyi A."/>
            <person name="Culley D."/>
            <person name="Magnuson J.K."/>
            <person name="James T.Y."/>
            <person name="O'Malley M.A."/>
            <person name="Stajich J.E."/>
            <person name="Spatafora J.W."/>
            <person name="Visel A."/>
            <person name="Grigoriev I.V."/>
        </authorList>
    </citation>
    <scope>NUCLEOTIDE SEQUENCE [LARGE SCALE GENOMIC DNA]</scope>
    <source>
        <strain evidence="1 2">NRRL 1336</strain>
    </source>
</reference>
<comment type="caution">
    <text evidence="1">The sequence shown here is derived from an EMBL/GenBank/DDBJ whole genome shotgun (WGS) entry which is preliminary data.</text>
</comment>